<dbReference type="Pfam" id="PF00069">
    <property type="entry name" value="Pkinase"/>
    <property type="match status" value="1"/>
</dbReference>
<evidence type="ECO:0000256" key="2">
    <source>
        <dbReference type="ARBA" id="ARBA00022679"/>
    </source>
</evidence>
<dbReference type="PANTHER" id="PTHR47448:SF1">
    <property type="entry name" value="SERINE_THREONINE-PROTEIN KINASE STE7 HOMOLOG"/>
    <property type="match status" value="1"/>
</dbReference>
<dbReference type="InterPro" id="IPR011009">
    <property type="entry name" value="Kinase-like_dom_sf"/>
</dbReference>
<protein>
    <recommendedName>
        <fullName evidence="6">Protein kinase domain-containing protein</fullName>
    </recommendedName>
</protein>
<evidence type="ECO:0000256" key="1">
    <source>
        <dbReference type="ARBA" id="ARBA00022527"/>
    </source>
</evidence>
<dbReference type="GO" id="GO:0004674">
    <property type="term" value="F:protein serine/threonine kinase activity"/>
    <property type="evidence" value="ECO:0007669"/>
    <property type="project" value="UniProtKB-KW"/>
</dbReference>
<dbReference type="EMBL" id="WNKQ01000009">
    <property type="protein sequence ID" value="KAF5849050.1"/>
    <property type="molecule type" value="Genomic_DNA"/>
</dbReference>
<evidence type="ECO:0000313" key="8">
    <source>
        <dbReference type="Proteomes" id="UP000624244"/>
    </source>
</evidence>
<evidence type="ECO:0000256" key="4">
    <source>
        <dbReference type="ARBA" id="ARBA00022777"/>
    </source>
</evidence>
<evidence type="ECO:0000259" key="6">
    <source>
        <dbReference type="PROSITE" id="PS50011"/>
    </source>
</evidence>
<dbReference type="Pfam" id="PF06985">
    <property type="entry name" value="HET"/>
    <property type="match status" value="1"/>
</dbReference>
<dbReference type="InterPro" id="IPR050915">
    <property type="entry name" value="MAP_kinase_kinase"/>
</dbReference>
<keyword evidence="3" id="KW-0547">Nucleotide-binding</keyword>
<dbReference type="AlphaFoldDB" id="A0A8H5ZJ43"/>
<dbReference type="Gene3D" id="3.30.200.20">
    <property type="entry name" value="Phosphorylase Kinase, domain 1"/>
    <property type="match status" value="1"/>
</dbReference>
<gene>
    <name evidence="7" type="ORF">GGP41_005966</name>
</gene>
<keyword evidence="4" id="KW-0418">Kinase</keyword>
<dbReference type="GO" id="GO:0007165">
    <property type="term" value="P:signal transduction"/>
    <property type="evidence" value="ECO:0007669"/>
    <property type="project" value="UniProtKB-ARBA"/>
</dbReference>
<dbReference type="GO" id="GO:0005524">
    <property type="term" value="F:ATP binding"/>
    <property type="evidence" value="ECO:0007669"/>
    <property type="project" value="UniProtKB-KW"/>
</dbReference>
<keyword evidence="1" id="KW-0723">Serine/threonine-protein kinase</keyword>
<organism evidence="7 8">
    <name type="scientific">Cochliobolus sativus</name>
    <name type="common">Common root rot and spot blotch fungus</name>
    <name type="synonym">Bipolaris sorokiniana</name>
    <dbReference type="NCBI Taxonomy" id="45130"/>
    <lineage>
        <taxon>Eukaryota</taxon>
        <taxon>Fungi</taxon>
        <taxon>Dikarya</taxon>
        <taxon>Ascomycota</taxon>
        <taxon>Pezizomycotina</taxon>
        <taxon>Dothideomycetes</taxon>
        <taxon>Pleosporomycetidae</taxon>
        <taxon>Pleosporales</taxon>
        <taxon>Pleosporineae</taxon>
        <taxon>Pleosporaceae</taxon>
        <taxon>Bipolaris</taxon>
    </lineage>
</organism>
<evidence type="ECO:0000256" key="3">
    <source>
        <dbReference type="ARBA" id="ARBA00022741"/>
    </source>
</evidence>
<keyword evidence="5" id="KW-0067">ATP-binding</keyword>
<name>A0A8H5ZJ43_COCSA</name>
<dbReference type="PROSITE" id="PS50011">
    <property type="entry name" value="PROTEIN_KINASE_DOM"/>
    <property type="match status" value="1"/>
</dbReference>
<evidence type="ECO:0000313" key="7">
    <source>
        <dbReference type="EMBL" id="KAF5849050.1"/>
    </source>
</evidence>
<dbReference type="InterPro" id="IPR010730">
    <property type="entry name" value="HET"/>
</dbReference>
<comment type="caution">
    <text evidence="7">The sequence shown here is derived from an EMBL/GenBank/DDBJ whole genome shotgun (WGS) entry which is preliminary data.</text>
</comment>
<dbReference type="Gene3D" id="1.10.510.10">
    <property type="entry name" value="Transferase(Phosphotransferase) domain 1"/>
    <property type="match status" value="1"/>
</dbReference>
<dbReference type="PANTHER" id="PTHR47448">
    <property type="entry name" value="DUAL SPECIFICITY MITOGEN-ACTIVATED PROTEIN KINASE KINASE DSOR1-LIKE PROTEIN"/>
    <property type="match status" value="1"/>
</dbReference>
<dbReference type="SUPFAM" id="SSF56112">
    <property type="entry name" value="Protein kinase-like (PK-like)"/>
    <property type="match status" value="1"/>
</dbReference>
<dbReference type="SMART" id="SM00220">
    <property type="entry name" value="S_TKc"/>
    <property type="match status" value="1"/>
</dbReference>
<dbReference type="Proteomes" id="UP000624244">
    <property type="component" value="Unassembled WGS sequence"/>
</dbReference>
<accession>A0A8H5ZJ43</accession>
<reference evidence="7" key="1">
    <citation type="submission" date="2019-11" db="EMBL/GenBank/DDBJ databases">
        <title>Bipolaris sorokiniana Genome sequencing.</title>
        <authorList>
            <person name="Wang H."/>
        </authorList>
    </citation>
    <scope>NUCLEOTIDE SEQUENCE</scope>
</reference>
<proteinExistence type="predicted"/>
<sequence>MQAGFEIQTLKRKNVKSLTINASQPRSPVLSTSNVQISSQVGNNRDASSLELSFILSLKEADLKPENFIVLKRLGGGVEGSVTKVQLKATKVIMALKVIGEYTTSAVRTQMLQNFQIMRHCNSEYLVTIYGVFLNDSGYAVIGREYMDVGSLDSILKAFGSFRMDVLGKIAEAVLGGLIYLYKCHRIIHRNLKPTNILVNSRGQIKLCDFEMSTELTFSVAETQVGGSVTYMAPERAQGLPHTVKADVWSLGLILMELATGRYPFHRTIDIAENSLILDILSSIVSDPSPKLPMSDVFPTSLREMLDKCLMKDPNLRPSPQELYEQDAFLDSSKHTPVDLEAWAVNIANHQNKPSKYQCKPVASFGDEHSATQKSLQISIELDGNAEEKDDRVATKIFLQTLQKLTSMESLEATKRICATTPCPRCAQLLGSSAEFWQSGELKEWEVVDGVKCPLCQLINDCSPCITEDQIRKANNFSIVANRPQYMTHPILKVGSLDGAQFEDLNTGSHCAFQMAAGWMHTCITRHDNCIETAKLAVPVLPTRVIDLGLSNQLEVVRLHSGGTERGLYFTLSYRWGYDNDAIHITRKFGIRYLWVDALCIIQDSEEDWQAEAKQMANIYKNSLMTIAVAVDVTAEHRGCFRPRLRQHTRPFNSGIPWSDGSARYIFADRRATKDGARPPSALDTRAWVLQEQLLSPRVLSYSNQELYWDCISLNASETFPDGIPGFYDADMKSLDLRLFKKVIIGCTETTSRESLYTSWKKVAEHFTEREMTKETDKIVALLGMAKEAAAVLEDEFLVGLWKSRLWRDLLWWVKNPERCVRLQTFTAPSWTWASVNGPISYKLLGRDSDDELDQCAEIIRVEVESNQTVSAFTGKIVVRGKLVPMMPQRPQSPSESTSAVNASPPIWREDIEGMHSASGKCLVVAVSNHYVYALGLVALNEAEQLYRRIGTVNWRANPSEFGWDKRYHKWKGEESLSTIVVI</sequence>
<dbReference type="InterPro" id="IPR000719">
    <property type="entry name" value="Prot_kinase_dom"/>
</dbReference>
<evidence type="ECO:0000256" key="5">
    <source>
        <dbReference type="ARBA" id="ARBA00022840"/>
    </source>
</evidence>
<dbReference type="GO" id="GO:0004712">
    <property type="term" value="F:protein serine/threonine/tyrosine kinase activity"/>
    <property type="evidence" value="ECO:0007669"/>
    <property type="project" value="UniProtKB-ARBA"/>
</dbReference>
<keyword evidence="2" id="KW-0808">Transferase</keyword>
<feature type="domain" description="Protein kinase" evidence="6">
    <location>
        <begin position="68"/>
        <end position="330"/>
    </location>
</feature>